<proteinExistence type="predicted"/>
<name>A0A2J6QYC0_HYAVF</name>
<dbReference type="AlphaFoldDB" id="A0A2J6QYC0"/>
<evidence type="ECO:0000313" key="2">
    <source>
        <dbReference type="Proteomes" id="UP000235786"/>
    </source>
</evidence>
<evidence type="ECO:0000313" key="1">
    <source>
        <dbReference type="EMBL" id="PMD31265.1"/>
    </source>
</evidence>
<dbReference type="EMBL" id="KZ613963">
    <property type="protein sequence ID" value="PMD31265.1"/>
    <property type="molecule type" value="Genomic_DNA"/>
</dbReference>
<gene>
    <name evidence="1" type="ORF">L207DRAFT_591731</name>
</gene>
<organism evidence="1 2">
    <name type="scientific">Hyaloscypha variabilis (strain UAMH 11265 / GT02V1 / F)</name>
    <name type="common">Meliniomyces variabilis</name>
    <dbReference type="NCBI Taxonomy" id="1149755"/>
    <lineage>
        <taxon>Eukaryota</taxon>
        <taxon>Fungi</taxon>
        <taxon>Dikarya</taxon>
        <taxon>Ascomycota</taxon>
        <taxon>Pezizomycotina</taxon>
        <taxon>Leotiomycetes</taxon>
        <taxon>Helotiales</taxon>
        <taxon>Hyaloscyphaceae</taxon>
        <taxon>Hyaloscypha</taxon>
        <taxon>Hyaloscypha variabilis</taxon>
    </lineage>
</organism>
<sequence length="178" mass="19791">MGDFFWSKVRLEVLDTQYHEGHGSPLYHGLRPLSSGKREEAQCHYGGGICLQVRRSPVLHLTICVEEHGLGNLKGGTGKFQRLTDFQHMTVTNDFKLALVLLVNELEDGWNSDLPKVRRFCTSLGKKHLPAISDLVTPNSLKGTGFENNLRGGLKVNVETHGRGTAVQTLAQWKVESN</sequence>
<reference evidence="1 2" key="1">
    <citation type="submission" date="2016-04" db="EMBL/GenBank/DDBJ databases">
        <title>A degradative enzymes factory behind the ericoid mycorrhizal symbiosis.</title>
        <authorList>
            <consortium name="DOE Joint Genome Institute"/>
            <person name="Martino E."/>
            <person name="Morin E."/>
            <person name="Grelet G."/>
            <person name="Kuo A."/>
            <person name="Kohler A."/>
            <person name="Daghino S."/>
            <person name="Barry K."/>
            <person name="Choi C."/>
            <person name="Cichocki N."/>
            <person name="Clum A."/>
            <person name="Copeland A."/>
            <person name="Hainaut M."/>
            <person name="Haridas S."/>
            <person name="Labutti K."/>
            <person name="Lindquist E."/>
            <person name="Lipzen A."/>
            <person name="Khouja H.-R."/>
            <person name="Murat C."/>
            <person name="Ohm R."/>
            <person name="Olson A."/>
            <person name="Spatafora J."/>
            <person name="Veneault-Fourrey C."/>
            <person name="Henrissat B."/>
            <person name="Grigoriev I."/>
            <person name="Martin F."/>
            <person name="Perotto S."/>
        </authorList>
    </citation>
    <scope>NUCLEOTIDE SEQUENCE [LARGE SCALE GENOMIC DNA]</scope>
    <source>
        <strain evidence="1 2">F</strain>
    </source>
</reference>
<protein>
    <submittedName>
        <fullName evidence="1">Uncharacterized protein</fullName>
    </submittedName>
</protein>
<keyword evidence="2" id="KW-1185">Reference proteome</keyword>
<dbReference type="Proteomes" id="UP000235786">
    <property type="component" value="Unassembled WGS sequence"/>
</dbReference>
<accession>A0A2J6QYC0</accession>